<comment type="caution">
    <text evidence="2">The sequence shown here is derived from an EMBL/GenBank/DDBJ whole genome shotgun (WGS) entry which is preliminary data.</text>
</comment>
<proteinExistence type="predicted"/>
<reference evidence="2 3" key="1">
    <citation type="submission" date="2018-02" db="EMBL/GenBank/DDBJ databases">
        <title>Genomic Encyclopedia of Archaeal and Bacterial Type Strains, Phase II (KMG-II): from individual species to whole genera.</title>
        <authorList>
            <person name="Goeker M."/>
        </authorList>
    </citation>
    <scope>NUCLEOTIDE SEQUENCE [LARGE SCALE GENOMIC DNA]</scope>
    <source>
        <strain evidence="2 3">YU 961-1</strain>
    </source>
</reference>
<feature type="region of interest" description="Disordered" evidence="1">
    <location>
        <begin position="1"/>
        <end position="54"/>
    </location>
</feature>
<name>A0A2S6GQR3_9PSEU</name>
<sequence length="696" mass="74934">MRTDTTPADTDPDPLAAEPAPPEAEDGPPPPSSRAEALEQLGTDPAERRDSLRSDRILTRGLDRIAAPGGRITVFQGDIQVMGDLVTGGKPGGRRYAPRSTPVGPAELDDHTGCFVPPDGFDDVTATLRARHLVIVSGPRRTGRYSTALAALVHETGPEPRVSRLHGRVLGNLAWRVPQPGTGFVVVDDDNAADAITDAWLTRTAEELREAGSHLVVVTGPVRGALATATHRGTYVVEHLPPDPVEVLRARLVRAAPHWSAESLDDLVTRRELLDPLIERGTPGFAARVAERLAQGVRYDEDLAPVIAALRDADAQVVEWLSAEPDTRDLAFTLAAAVLEESTYLTVADGAVALLGRLGGTGGRALRYQRELVAEHTWIELVRPDPDEPPVVRFRHGDLRAAVLSRLYYELDGLRPKVLEWLGTLVDHLDVEVRTRAAFAAGVLAAGDFQHALHRYLLPWARAKSAVRRHSATVALNVVAAVPRHTAAVWALLEQWAATGGPRQRALPAAAATAVGGPIGDTDPDRALRVLSTVVTSGDWGLLDPVAAGARLLVERGHDREVLAALLVWTEGKSGDDTTVKALTVFVAAADVLTSARGEPLVPALLAGAADHREALALLWRRALADQEVKPLAEAALRAWVRLVGLAPEHYGALLDVLDEIAVDEHEDRVFHLLERWARESGHPAVDLHDDLLQRA</sequence>
<evidence type="ECO:0000313" key="2">
    <source>
        <dbReference type="EMBL" id="PPK67595.1"/>
    </source>
</evidence>
<dbReference type="EMBL" id="PTIX01000007">
    <property type="protein sequence ID" value="PPK67595.1"/>
    <property type="molecule type" value="Genomic_DNA"/>
</dbReference>
<accession>A0A2S6GQR3</accession>
<dbReference type="AlphaFoldDB" id="A0A2S6GQR3"/>
<keyword evidence="3" id="KW-1185">Reference proteome</keyword>
<dbReference type="RefSeq" id="WP_104479679.1">
    <property type="nucleotide sequence ID" value="NZ_CP154825.1"/>
</dbReference>
<feature type="region of interest" description="Disordered" evidence="1">
    <location>
        <begin position="88"/>
        <end position="109"/>
    </location>
</feature>
<dbReference type="OrthoDB" id="3655233at2"/>
<feature type="compositionally biased region" description="Basic and acidic residues" evidence="1">
    <location>
        <begin position="45"/>
        <end position="54"/>
    </location>
</feature>
<evidence type="ECO:0000313" key="3">
    <source>
        <dbReference type="Proteomes" id="UP000239203"/>
    </source>
</evidence>
<feature type="compositionally biased region" description="Low complexity" evidence="1">
    <location>
        <begin position="1"/>
        <end position="18"/>
    </location>
</feature>
<gene>
    <name evidence="2" type="ORF">CLV40_107261</name>
</gene>
<dbReference type="Proteomes" id="UP000239203">
    <property type="component" value="Unassembled WGS sequence"/>
</dbReference>
<evidence type="ECO:0000256" key="1">
    <source>
        <dbReference type="SAM" id="MobiDB-lite"/>
    </source>
</evidence>
<protein>
    <submittedName>
        <fullName evidence="2">Uncharacterized protein</fullName>
    </submittedName>
</protein>
<organism evidence="2 3">
    <name type="scientific">Actinokineospora auranticolor</name>
    <dbReference type="NCBI Taxonomy" id="155976"/>
    <lineage>
        <taxon>Bacteria</taxon>
        <taxon>Bacillati</taxon>
        <taxon>Actinomycetota</taxon>
        <taxon>Actinomycetes</taxon>
        <taxon>Pseudonocardiales</taxon>
        <taxon>Pseudonocardiaceae</taxon>
        <taxon>Actinokineospora</taxon>
    </lineage>
</organism>
<feature type="compositionally biased region" description="Pro residues" evidence="1">
    <location>
        <begin position="19"/>
        <end position="32"/>
    </location>
</feature>